<gene>
    <name evidence="2" type="ordered locus">Spea_0811</name>
</gene>
<name>A8H0Q1_SHEPA</name>
<dbReference type="eggNOG" id="COG1357">
    <property type="taxonomic scope" value="Bacteria"/>
</dbReference>
<evidence type="ECO:0000313" key="3">
    <source>
        <dbReference type="Proteomes" id="UP000002608"/>
    </source>
</evidence>
<evidence type="ECO:0000256" key="1">
    <source>
        <dbReference type="SAM" id="Phobius"/>
    </source>
</evidence>
<keyword evidence="1" id="KW-1133">Transmembrane helix</keyword>
<dbReference type="Proteomes" id="UP000002608">
    <property type="component" value="Chromosome"/>
</dbReference>
<feature type="transmembrane region" description="Helical" evidence="1">
    <location>
        <begin position="426"/>
        <end position="452"/>
    </location>
</feature>
<keyword evidence="1" id="KW-0472">Membrane</keyword>
<dbReference type="RefSeq" id="WP_012154072.1">
    <property type="nucleotide sequence ID" value="NC_009901.1"/>
</dbReference>
<sequence length="460" mass="53759">MPTCHHWGGADGADCRDVSTDIVYKDENGHHFCLLHAPKYYVAPKGFFLGDRENYSPKSKNISKDTFDKHLETLISNQSSNPDTRIDHIYFPSNFPNSFDSYKEPERRYSFHRCHNLTSFSNSQFKAIRIHNCEMGGFHIHNLELEELTLTSTKIIKDSILRDSKIDTVSINHTTFECPFRISKIKEKNSSSNYKCSIYLNEVSFKQDVQISNIEFNDENSEFRVVNSIFERDLYYSDNKINDFINFEYCKFNGGKAYLENIDVSKIKLSRINLEYIRFTNCIFPERYEEIEIESATRAEEVYRDLKKVAFDQKDYSLVSKWHYLEKEMFLNNQKVERNHLISMFLTIYKLLSGYGEKPSQALKSLSLYLLFIVISLITLAVTHTGISTTIDWEIVRSLIYSLRDFIPFFITPTKSSLLEYISGNWGLVFVYNLIAAVGRIYCVMQVALLTFSIRNKMKR</sequence>
<protein>
    <recommendedName>
        <fullName evidence="4">Pentapeptide repeat-containing protein</fullName>
    </recommendedName>
</protein>
<dbReference type="STRING" id="398579.Spea_0811"/>
<dbReference type="OrthoDB" id="5465157at2"/>
<keyword evidence="1" id="KW-0812">Transmembrane</keyword>
<organism evidence="2 3">
    <name type="scientific">Shewanella pealeana (strain ATCC 700345 / ANG-SQ1)</name>
    <dbReference type="NCBI Taxonomy" id="398579"/>
    <lineage>
        <taxon>Bacteria</taxon>
        <taxon>Pseudomonadati</taxon>
        <taxon>Pseudomonadota</taxon>
        <taxon>Gammaproteobacteria</taxon>
        <taxon>Alteromonadales</taxon>
        <taxon>Shewanellaceae</taxon>
        <taxon>Shewanella</taxon>
    </lineage>
</organism>
<proteinExistence type="predicted"/>
<evidence type="ECO:0008006" key="4">
    <source>
        <dbReference type="Google" id="ProtNLM"/>
    </source>
</evidence>
<keyword evidence="3" id="KW-1185">Reference proteome</keyword>
<dbReference type="KEGG" id="spl:Spea_0811"/>
<dbReference type="EMBL" id="CP000851">
    <property type="protein sequence ID" value="ABV86138.1"/>
    <property type="molecule type" value="Genomic_DNA"/>
</dbReference>
<dbReference type="HOGENOM" id="CLU_594327_0_0_6"/>
<evidence type="ECO:0000313" key="2">
    <source>
        <dbReference type="EMBL" id="ABV86138.1"/>
    </source>
</evidence>
<dbReference type="Gene3D" id="2.160.20.80">
    <property type="entry name" value="E3 ubiquitin-protein ligase SopA"/>
    <property type="match status" value="1"/>
</dbReference>
<dbReference type="AlphaFoldDB" id="A8H0Q1"/>
<feature type="transmembrane region" description="Helical" evidence="1">
    <location>
        <begin position="368"/>
        <end position="387"/>
    </location>
</feature>
<accession>A8H0Q1</accession>
<reference evidence="2 3" key="1">
    <citation type="submission" date="2007-10" db="EMBL/GenBank/DDBJ databases">
        <title>Complete sequence of Shewanella pealeana ATCC 700345.</title>
        <authorList>
            <consortium name="US DOE Joint Genome Institute"/>
            <person name="Copeland A."/>
            <person name="Lucas S."/>
            <person name="Lapidus A."/>
            <person name="Barry K."/>
            <person name="Glavina del Rio T."/>
            <person name="Dalin E."/>
            <person name="Tice H."/>
            <person name="Pitluck S."/>
            <person name="Chertkov O."/>
            <person name="Brettin T."/>
            <person name="Bruce D."/>
            <person name="Detter J.C."/>
            <person name="Han C."/>
            <person name="Schmutz J."/>
            <person name="Larimer F."/>
            <person name="Land M."/>
            <person name="Hauser L."/>
            <person name="Kyrpides N."/>
            <person name="Kim E."/>
            <person name="Zhao J.-S.Z."/>
            <person name="Manno D."/>
            <person name="Hawari J."/>
            <person name="Richardson P."/>
        </authorList>
    </citation>
    <scope>NUCLEOTIDE SEQUENCE [LARGE SCALE GENOMIC DNA]</scope>
    <source>
        <strain evidence="3">ATCC 700345 / ANG-SQ1</strain>
    </source>
</reference>